<reference evidence="2 3" key="1">
    <citation type="submission" date="2009-04" db="EMBL/GenBank/DDBJ databases">
        <authorList>
            <person name="Sebastian Y."/>
            <person name="Madupu R."/>
            <person name="Durkin A.S."/>
            <person name="Torralba M."/>
            <person name="Methe B."/>
            <person name="Sutton G.G."/>
            <person name="Strausberg R.L."/>
            <person name="Nelson K.E."/>
        </authorList>
    </citation>
    <scope>NUCLEOTIDE SEQUENCE [LARGE SCALE GENOMIC DNA]</scope>
    <source>
        <strain evidence="3">ATCC 35406 / BCRC 14492 / JCM 8526 / NCTC 13058 / HG 370</strain>
    </source>
</reference>
<evidence type="ECO:0000256" key="1">
    <source>
        <dbReference type="SAM" id="SignalP"/>
    </source>
</evidence>
<keyword evidence="1" id="KW-0732">Signal</keyword>
<feature type="chain" id="PRO_5002928007" description="Outer membrane protein beta-barrel domain-containing protein" evidence="1">
    <location>
        <begin position="24"/>
        <end position="289"/>
    </location>
</feature>
<protein>
    <recommendedName>
        <fullName evidence="4">Outer membrane protein beta-barrel domain-containing protein</fullName>
    </recommendedName>
</protein>
<proteinExistence type="predicted"/>
<sequence>MRLCYITAVLLLLRVLSLPLSVAQEQDSSALPISTYTAITVGLGGMYNTDQFLSPLPYGGSAYEIGVHTETPLGTKPCMIMVDGTFDYSVTLNPARNASMTYYRAEVHPQLMYLWRLPLDIRFSLGPGLRLGGGGRLHSRNGNNPGSIDAKGDLTVSALVAYHLPSEHWPIAIRLGTTCGLLGFANSIGYGQSYYEQEFLAGGVIKSFSFTAPHNTFYCTSQMRVDIPLWNVCTLQLGYRLQYDYTHLKGLERRHIQHIGMLGFSFETLSFVGRKAARGASHRPFLFGN</sequence>
<accession>C3JAA2</accession>
<dbReference type="RefSeq" id="WP_004333453.1">
    <property type="nucleotide sequence ID" value="NZ_ACNN01000018.1"/>
</dbReference>
<gene>
    <name evidence="2" type="ORF">POREN0001_1590</name>
</gene>
<evidence type="ECO:0008006" key="4">
    <source>
        <dbReference type="Google" id="ProtNLM"/>
    </source>
</evidence>
<dbReference type="AlphaFoldDB" id="C3JAA2"/>
<dbReference type="GeneID" id="93365898"/>
<evidence type="ECO:0000313" key="3">
    <source>
        <dbReference type="Proteomes" id="UP000004295"/>
    </source>
</evidence>
<dbReference type="EMBL" id="ACNN01000018">
    <property type="protein sequence ID" value="EEN82921.1"/>
    <property type="molecule type" value="Genomic_DNA"/>
</dbReference>
<name>C3JAA2_POREA</name>
<keyword evidence="3" id="KW-1185">Reference proteome</keyword>
<evidence type="ECO:0000313" key="2">
    <source>
        <dbReference type="EMBL" id="EEN82921.1"/>
    </source>
</evidence>
<organism evidence="2 3">
    <name type="scientific">Porphyromonas endodontalis (strain ATCC 35406 / DSM 24491 / JCM 8526 / CCUG 16442 / BCRC 14492 / NCTC 13058 / HG 370)</name>
    <name type="common">Bacteroides endodontalis</name>
    <dbReference type="NCBI Taxonomy" id="553175"/>
    <lineage>
        <taxon>Bacteria</taxon>
        <taxon>Pseudomonadati</taxon>
        <taxon>Bacteroidota</taxon>
        <taxon>Bacteroidia</taxon>
        <taxon>Bacteroidales</taxon>
        <taxon>Porphyromonadaceae</taxon>
        <taxon>Porphyromonas</taxon>
    </lineage>
</organism>
<dbReference type="Proteomes" id="UP000004295">
    <property type="component" value="Unassembled WGS sequence"/>
</dbReference>
<feature type="signal peptide" evidence="1">
    <location>
        <begin position="1"/>
        <end position="23"/>
    </location>
</feature>
<dbReference type="STRING" id="553175.POREN0001_1590"/>
<comment type="caution">
    <text evidence="2">The sequence shown here is derived from an EMBL/GenBank/DDBJ whole genome shotgun (WGS) entry which is preliminary data.</text>
</comment>